<dbReference type="Gene3D" id="2.10.70.10">
    <property type="entry name" value="Complement Module, domain 1"/>
    <property type="match status" value="1"/>
</dbReference>
<keyword evidence="5" id="KW-0175">Coiled coil</keyword>
<feature type="domain" description="Antistasin-like" evidence="8">
    <location>
        <begin position="370"/>
        <end position="395"/>
    </location>
</feature>
<name>A0A9Q0Y5C4_9SAUR</name>
<feature type="compositionally biased region" description="Basic and acidic residues" evidence="6">
    <location>
        <begin position="887"/>
        <end position="899"/>
    </location>
</feature>
<evidence type="ECO:0000256" key="6">
    <source>
        <dbReference type="SAM" id="MobiDB-lite"/>
    </source>
</evidence>
<dbReference type="Pfam" id="PF23334">
    <property type="entry name" value="VWC2L_2nd"/>
    <property type="match status" value="3"/>
</dbReference>
<dbReference type="SMART" id="SM00215">
    <property type="entry name" value="VWC_out"/>
    <property type="match status" value="3"/>
</dbReference>
<keyword evidence="10" id="KW-1185">Reference proteome</keyword>
<feature type="compositionally biased region" description="Basic and acidic residues" evidence="6">
    <location>
        <begin position="712"/>
        <end position="723"/>
    </location>
</feature>
<protein>
    <submittedName>
        <fullName evidence="9">Uncharacterized protein</fullName>
    </submittedName>
</protein>
<dbReference type="SMART" id="SM00214">
    <property type="entry name" value="VWC"/>
    <property type="match status" value="6"/>
</dbReference>
<feature type="domain" description="Antistasin-like" evidence="8">
    <location>
        <begin position="300"/>
        <end position="329"/>
    </location>
</feature>
<feature type="region of interest" description="Disordered" evidence="6">
    <location>
        <begin position="1246"/>
        <end position="1275"/>
    </location>
</feature>
<evidence type="ECO:0000256" key="5">
    <source>
        <dbReference type="ARBA" id="ARBA00023054"/>
    </source>
</evidence>
<dbReference type="InterPro" id="IPR011061">
    <property type="entry name" value="Hirudin/antistatin"/>
</dbReference>
<dbReference type="Pfam" id="PF02822">
    <property type="entry name" value="Antistasin"/>
    <property type="match status" value="4"/>
</dbReference>
<dbReference type="SUPFAM" id="SSF57262">
    <property type="entry name" value="Leech antihemostatic proteins"/>
    <property type="match status" value="3"/>
</dbReference>
<feature type="region of interest" description="Disordered" evidence="6">
    <location>
        <begin position="843"/>
        <end position="940"/>
    </location>
</feature>
<dbReference type="Gene3D" id="6.20.200.20">
    <property type="match status" value="5"/>
</dbReference>
<feature type="domain" description="VWFC" evidence="7">
    <location>
        <begin position="437"/>
        <end position="494"/>
    </location>
</feature>
<dbReference type="InterPro" id="IPR052624">
    <property type="entry name" value="CRIM1"/>
</dbReference>
<dbReference type="InterPro" id="IPR045813">
    <property type="entry name" value="CRIM1_C"/>
</dbReference>
<feature type="domain" description="VWFC" evidence="7">
    <location>
        <begin position="232"/>
        <end position="288"/>
    </location>
</feature>
<evidence type="ECO:0000256" key="4">
    <source>
        <dbReference type="ARBA" id="ARBA00022737"/>
    </source>
</evidence>
<feature type="domain" description="VWFC" evidence="7">
    <location>
        <begin position="508"/>
        <end position="566"/>
    </location>
</feature>
<dbReference type="PROSITE" id="PS51252">
    <property type="entry name" value="ANTISTASIN"/>
    <property type="match status" value="4"/>
</dbReference>
<feature type="domain" description="VWFC" evidence="7">
    <location>
        <begin position="165"/>
        <end position="222"/>
    </location>
</feature>
<reference evidence="9" key="1">
    <citation type="journal article" date="2023" name="DNA Res.">
        <title>Chromosome-level genome assembly of Phrynocephalus forsythii using third-generation DNA sequencing and Hi-C analysis.</title>
        <authorList>
            <person name="Qi Y."/>
            <person name="Zhao W."/>
            <person name="Zhao Y."/>
            <person name="Niu C."/>
            <person name="Cao S."/>
            <person name="Zhang Y."/>
        </authorList>
    </citation>
    <scope>NUCLEOTIDE SEQUENCE</scope>
    <source>
        <tissue evidence="9">Muscle</tissue>
    </source>
</reference>
<evidence type="ECO:0000259" key="7">
    <source>
        <dbReference type="PROSITE" id="PS50184"/>
    </source>
</evidence>
<dbReference type="PROSITE" id="PS01208">
    <property type="entry name" value="VWFC_1"/>
    <property type="match status" value="3"/>
</dbReference>
<feature type="domain" description="Antistasin-like" evidence="8">
    <location>
        <begin position="336"/>
        <end position="363"/>
    </location>
</feature>
<keyword evidence="3" id="KW-0732">Signal</keyword>
<accession>A0A9Q0Y5C4</accession>
<proteinExistence type="inferred from homology"/>
<feature type="region of interest" description="Disordered" evidence="6">
    <location>
        <begin position="1037"/>
        <end position="1056"/>
    </location>
</feature>
<comment type="caution">
    <text evidence="9">The sequence shown here is derived from an EMBL/GenBank/DDBJ whole genome shotgun (WGS) entry which is preliminary data.</text>
</comment>
<evidence type="ECO:0000256" key="1">
    <source>
        <dbReference type="ARBA" id="ARBA00006788"/>
    </source>
</evidence>
<dbReference type="PANTHER" id="PTHR46439:SF1">
    <property type="entry name" value="CYSTEINE-RICH MOTOR NEURON 1 PROTEIN"/>
    <property type="match status" value="1"/>
</dbReference>
<dbReference type="SUPFAM" id="SSF57603">
    <property type="entry name" value="FnI-like domain"/>
    <property type="match status" value="6"/>
</dbReference>
<dbReference type="PROSITE" id="PS50184">
    <property type="entry name" value="VWFC_2"/>
    <property type="match status" value="5"/>
</dbReference>
<feature type="non-terminal residue" evidence="9">
    <location>
        <position position="1"/>
    </location>
</feature>
<sequence>EKPDCSKARCEVQFSPRCPEDSVLIEGYAPPGECCPLPSRCVCNPAGCLRKVCQPGYLNILVSKASGKPGECCDFYECKPVFSIDCSTVECPPVQQVVCPLDSYETQVRLTADGCCTLPTRCECLSGLCGVPKCEAGYIPQIVSRGDRTPGKCCDVFECVNEAKPACIFNSVEYYDGDTFRMDACRFCRCQGGVSICFSAQCGEVHCDRYYVPEGECCPVCEDSLSPVSNPAGCYANGQIQAHGDRWREDDCTFCQCINGESHCVATACGQSCLNPVKVPGECCPMCEEPTYITVGPPTCYPLVNCSLTEVDCIYDFKVDQNGCRTCKCKTREEFCADLMSGCSLDCEFGFQTDAHNCKICQCRPRPKKCKSVVCDKYCPFGYLKNKHGCDLCRCKKCPELSCGKICPTGYQKDNQGCLVCRCTELSGSIMPPAKVGSCLSVDGHRHENEESWHDGCRECYCHNGREMCALITCSVPNCGNPTIHPGQCCPSCPDESVVEKPELSSPTICYVPGGEYFVEGDTWNIDSCTQCTCHNARVLCETEVCPPLLCRNPTRTQDSCCPQCPDEPAQPSLSSNESMPSYCKNDDGDIFLTAESWKPNVCTSCICMNGGISCYSESCPPVSCDRPVLRKGQCCPYCIEDIVSKKAMCHFNGKTYADEERWDIDSCTHCYCLQGQTLCSTVSCPPLPCAEPIIVEGKMYVPEPTNIPIEKTNHRRDNEREASVWPTPNENDIHIHRDMGHLQGEYRETRESLLTTEASLSSLAWVTVPIMTALVLIIALLLVNQKKQWIPVLCYRSPTKPGTPLEAARLPSSSDGSNGKKGRIFKKTYRPNAHHLLFAVTATGQAPSQPPEGRSAARGTVRSRPPGPCQPPDSRQAVGWGSEQASKQEVRPASERVGKQVANPPPPPPPPPLPGQPRARAARRPRGSEHARAVRARTACPPARSLARWLCLPWTSLSLSAMAAAASQRADPAGDWQDFSGFQPLPEGSGCPQAAAAAAAVRGEGPWEDGGGGGHGNDLGAKLPLCLPPPPLLLPTGGGGGEGEARVPPRPLSEPSVLHEDEIWNALTDNYGNVLPVDWKSSHTRTLHLPTLNLSEKGVNDNLNLDLSDDEELREQLDMHSIIVSCINEEPLLTAEQVIEEIEEMMQESPDPDDDETPTQSDRLSILSQEIQTLKRSSTNHNYEERVKKLSVTELNDLLEEIETAIKDYSEELVQQLALRDELEFEKEVKNSFISVLIEVQNKQREQKEMAKKKKKLKNGSPQNGKQEKSHVPGTRFSMEGISNVIQNGFRQTFGNSGGEKQYLTTVIPYEKKSGPPSVEDLQTLTKILHAMKEDSEKVPTLLTDYILKVLCPT</sequence>
<evidence type="ECO:0000313" key="10">
    <source>
        <dbReference type="Proteomes" id="UP001142489"/>
    </source>
</evidence>
<feature type="domain" description="VWFC" evidence="7">
    <location>
        <begin position="582"/>
        <end position="640"/>
    </location>
</feature>
<evidence type="ECO:0000259" key="8">
    <source>
        <dbReference type="PROSITE" id="PS51252"/>
    </source>
</evidence>
<keyword evidence="4" id="KW-0677">Repeat</keyword>
<dbReference type="OrthoDB" id="5976811at2759"/>
<organism evidence="9 10">
    <name type="scientific">Phrynocephalus forsythii</name>
    <dbReference type="NCBI Taxonomy" id="171643"/>
    <lineage>
        <taxon>Eukaryota</taxon>
        <taxon>Metazoa</taxon>
        <taxon>Chordata</taxon>
        <taxon>Craniata</taxon>
        <taxon>Vertebrata</taxon>
        <taxon>Euteleostomi</taxon>
        <taxon>Lepidosauria</taxon>
        <taxon>Squamata</taxon>
        <taxon>Bifurcata</taxon>
        <taxon>Unidentata</taxon>
        <taxon>Episquamata</taxon>
        <taxon>Toxicofera</taxon>
        <taxon>Iguania</taxon>
        <taxon>Acrodonta</taxon>
        <taxon>Agamidae</taxon>
        <taxon>Agaminae</taxon>
        <taxon>Phrynocephalus</taxon>
    </lineage>
</organism>
<dbReference type="InterPro" id="IPR011680">
    <property type="entry name" value="FEZ"/>
</dbReference>
<dbReference type="InterPro" id="IPR001007">
    <property type="entry name" value="VWF_dom"/>
</dbReference>
<evidence type="ECO:0000313" key="9">
    <source>
        <dbReference type="EMBL" id="KAJ7342288.1"/>
    </source>
</evidence>
<feature type="region of interest" description="Disordered" evidence="6">
    <location>
        <begin position="802"/>
        <end position="825"/>
    </location>
</feature>
<dbReference type="Proteomes" id="UP001142489">
    <property type="component" value="Unassembled WGS sequence"/>
</dbReference>
<evidence type="ECO:0000256" key="3">
    <source>
        <dbReference type="ARBA" id="ARBA00022729"/>
    </source>
</evidence>
<dbReference type="Pfam" id="PF19442">
    <property type="entry name" value="CRIM1_C"/>
    <property type="match status" value="1"/>
</dbReference>
<feature type="domain" description="Antistasin-like" evidence="8">
    <location>
        <begin position="398"/>
        <end position="423"/>
    </location>
</feature>
<feature type="compositionally biased region" description="Pro residues" evidence="6">
    <location>
        <begin position="904"/>
        <end position="916"/>
    </location>
</feature>
<dbReference type="InterPro" id="IPR004094">
    <property type="entry name" value="Antistasin-like"/>
</dbReference>
<keyword evidence="2" id="KW-0597">Phosphoprotein</keyword>
<dbReference type="GO" id="GO:0005886">
    <property type="term" value="C:plasma membrane"/>
    <property type="evidence" value="ECO:0007669"/>
    <property type="project" value="TreeGrafter"/>
</dbReference>
<comment type="similarity">
    <text evidence="1">Belongs to the zygin family.</text>
</comment>
<dbReference type="Pfam" id="PF00093">
    <property type="entry name" value="VWC"/>
    <property type="match status" value="3"/>
</dbReference>
<dbReference type="GO" id="GO:0004867">
    <property type="term" value="F:serine-type endopeptidase inhibitor activity"/>
    <property type="evidence" value="ECO:0007669"/>
    <property type="project" value="InterPro"/>
</dbReference>
<feature type="region of interest" description="Disordered" evidence="6">
    <location>
        <begin position="707"/>
        <end position="731"/>
    </location>
</feature>
<dbReference type="EMBL" id="JAPFRF010000002">
    <property type="protein sequence ID" value="KAJ7342288.1"/>
    <property type="molecule type" value="Genomic_DNA"/>
</dbReference>
<evidence type="ECO:0000256" key="2">
    <source>
        <dbReference type="ARBA" id="ARBA00022553"/>
    </source>
</evidence>
<dbReference type="PANTHER" id="PTHR46439">
    <property type="entry name" value="CYSTEINE-RICH MOTOR NEURON 1 PROTEIN"/>
    <property type="match status" value="1"/>
</dbReference>
<dbReference type="Gene3D" id="2.10.22.10">
    <property type="entry name" value="Antistasin, domain 1"/>
    <property type="match status" value="4"/>
</dbReference>
<dbReference type="Pfam" id="PF07763">
    <property type="entry name" value="FEZ"/>
    <property type="match status" value="1"/>
</dbReference>
<gene>
    <name evidence="9" type="ORF">JRQ81_010026</name>
</gene>